<name>A0AAD4QBA4_9AGAM</name>
<dbReference type="CDD" id="cd14854">
    <property type="entry name" value="TRAPPC2L"/>
    <property type="match status" value="1"/>
</dbReference>
<comment type="caution">
    <text evidence="3">The sequence shown here is derived from an EMBL/GenBank/DDBJ whole genome shotgun (WGS) entry which is preliminary data.</text>
</comment>
<protein>
    <recommendedName>
        <fullName evidence="2">Trafficking protein particle complex subunit 2-like protein</fullName>
    </recommendedName>
</protein>
<dbReference type="InterPro" id="IPR006722">
    <property type="entry name" value="Sedlin"/>
</dbReference>
<proteinExistence type="inferred from homology"/>
<dbReference type="GO" id="GO:0006888">
    <property type="term" value="P:endoplasmic reticulum to Golgi vesicle-mediated transport"/>
    <property type="evidence" value="ECO:0007669"/>
    <property type="project" value="InterPro"/>
</dbReference>
<dbReference type="Pfam" id="PF04628">
    <property type="entry name" value="Sedlin_N"/>
    <property type="match status" value="1"/>
</dbReference>
<dbReference type="PANTHER" id="PTHR12403">
    <property type="entry name" value="TRAFFICKING PROTEIN PARTICLE COMPLEX SUBUNIT 2"/>
    <property type="match status" value="1"/>
</dbReference>
<dbReference type="SUPFAM" id="SSF64356">
    <property type="entry name" value="SNARE-like"/>
    <property type="match status" value="1"/>
</dbReference>
<evidence type="ECO:0000313" key="3">
    <source>
        <dbReference type="EMBL" id="KAH8992495.1"/>
    </source>
</evidence>
<dbReference type="EMBL" id="JAKELL010000022">
    <property type="protein sequence ID" value="KAH8992495.1"/>
    <property type="molecule type" value="Genomic_DNA"/>
</dbReference>
<reference evidence="3" key="1">
    <citation type="submission" date="2022-01" db="EMBL/GenBank/DDBJ databases">
        <title>Comparative genomics reveals a dynamic genome evolution in the ectomycorrhizal milk-cap (Lactarius) mushrooms.</title>
        <authorList>
            <consortium name="DOE Joint Genome Institute"/>
            <person name="Lebreton A."/>
            <person name="Tang N."/>
            <person name="Kuo A."/>
            <person name="LaButti K."/>
            <person name="Drula E."/>
            <person name="Barry K."/>
            <person name="Clum A."/>
            <person name="Lipzen A."/>
            <person name="Mousain D."/>
            <person name="Ng V."/>
            <person name="Wang R."/>
            <person name="Wang X."/>
            <person name="Dai Y."/>
            <person name="Henrissat B."/>
            <person name="Grigoriev I.V."/>
            <person name="Guerin-Laguette A."/>
            <person name="Yu F."/>
            <person name="Martin F.M."/>
        </authorList>
    </citation>
    <scope>NUCLEOTIDE SEQUENCE</scope>
    <source>
        <strain evidence="3">QP</strain>
    </source>
</reference>
<dbReference type="InterPro" id="IPR011012">
    <property type="entry name" value="Longin-like_dom_sf"/>
</dbReference>
<evidence type="ECO:0000256" key="1">
    <source>
        <dbReference type="ARBA" id="ARBA00006626"/>
    </source>
</evidence>
<keyword evidence="4" id="KW-1185">Reference proteome</keyword>
<evidence type="ECO:0000256" key="2">
    <source>
        <dbReference type="ARBA" id="ARBA00024408"/>
    </source>
</evidence>
<dbReference type="AlphaFoldDB" id="A0AAD4QBA4"/>
<sequence length="159" mass="17251">MPGQTNLGLAAVAFISPQNHPILVRAFSNSPDDPLKYHYLAHISLDVIDERAAAAPKAPAESYLGFLYALEEVAVYGYVTPLKLKIVLALALSDAVVFKALHWAYYRAAANPFLKLNTPLDATTSADHALVVGSPQWASFRRRVDEVARASGALHVPNE</sequence>
<dbReference type="GO" id="GO:0005737">
    <property type="term" value="C:cytoplasm"/>
    <property type="evidence" value="ECO:0007669"/>
    <property type="project" value="GOC"/>
</dbReference>
<accession>A0AAD4QBA4</accession>
<dbReference type="Gene3D" id="3.30.450.70">
    <property type="match status" value="1"/>
</dbReference>
<gene>
    <name evidence="3" type="ORF">EDB92DRAFT_1945278</name>
</gene>
<organism evidence="3 4">
    <name type="scientific">Lactarius akahatsu</name>
    <dbReference type="NCBI Taxonomy" id="416441"/>
    <lineage>
        <taxon>Eukaryota</taxon>
        <taxon>Fungi</taxon>
        <taxon>Dikarya</taxon>
        <taxon>Basidiomycota</taxon>
        <taxon>Agaricomycotina</taxon>
        <taxon>Agaricomycetes</taxon>
        <taxon>Russulales</taxon>
        <taxon>Russulaceae</taxon>
        <taxon>Lactarius</taxon>
    </lineage>
</organism>
<dbReference type="Proteomes" id="UP001201163">
    <property type="component" value="Unassembled WGS sequence"/>
</dbReference>
<evidence type="ECO:0000313" key="4">
    <source>
        <dbReference type="Proteomes" id="UP001201163"/>
    </source>
</evidence>
<dbReference type="InterPro" id="IPR044760">
    <property type="entry name" value="TRAPPC2L"/>
</dbReference>
<comment type="similarity">
    <text evidence="1">Belongs to the TRAPP small subunits family. Sedlin subfamily.</text>
</comment>